<gene>
    <name evidence="3" type="ORF">GALL_427990</name>
</gene>
<proteinExistence type="predicted"/>
<evidence type="ECO:0000259" key="2">
    <source>
        <dbReference type="PROSITE" id="PS50175"/>
    </source>
</evidence>
<dbReference type="Pfam" id="PF13975">
    <property type="entry name" value="gag-asp_proteas"/>
    <property type="match status" value="1"/>
</dbReference>
<comment type="caution">
    <text evidence="3">The sequence shown here is derived from an EMBL/GenBank/DDBJ whole genome shotgun (WGS) entry which is preliminary data.</text>
</comment>
<keyword evidence="1" id="KW-0378">Hydrolase</keyword>
<dbReference type="NCBIfam" id="TIGR02281">
    <property type="entry name" value="clan_AA_DTGA"/>
    <property type="match status" value="1"/>
</dbReference>
<feature type="domain" description="Peptidase A2" evidence="2">
    <location>
        <begin position="126"/>
        <end position="204"/>
    </location>
</feature>
<dbReference type="InterPro" id="IPR011969">
    <property type="entry name" value="Clan_AA_Asp_peptidase_C"/>
</dbReference>
<sequence>MRRFPFPPDRIFPSCASATALCCALFCASAWAAPSVSLAGRFGDQALLVIDGGAPRTARIGQTVQGVKLLALGDNSASVDVNGQRLTLGLGAAPLSVGATAAQRTVLIAQSNGQFLTEGRVNNQMVRMMVDTGASRVILSREQAQRLGLSLQGGQPAVVHTANGSVSATLIDLATVRVGQIELRDVPAVVQNAPLPFALLGMSFLQRVNLQHDGDRMVLTPRY</sequence>
<dbReference type="EMBL" id="MLJW01002136">
    <property type="protein sequence ID" value="OIQ75536.1"/>
    <property type="molecule type" value="Genomic_DNA"/>
</dbReference>
<reference evidence="3" key="1">
    <citation type="submission" date="2016-10" db="EMBL/GenBank/DDBJ databases">
        <title>Sequence of Gallionella enrichment culture.</title>
        <authorList>
            <person name="Poehlein A."/>
            <person name="Muehling M."/>
            <person name="Daniel R."/>
        </authorList>
    </citation>
    <scope>NUCLEOTIDE SEQUENCE</scope>
</reference>
<keyword evidence="3" id="KW-0645">Protease</keyword>
<accession>A0A1J5PXA7</accession>
<dbReference type="GO" id="GO:0006508">
    <property type="term" value="P:proteolysis"/>
    <property type="evidence" value="ECO:0007669"/>
    <property type="project" value="UniProtKB-KW"/>
</dbReference>
<name>A0A1J5PXA7_9ZZZZ</name>
<evidence type="ECO:0000256" key="1">
    <source>
        <dbReference type="ARBA" id="ARBA00022801"/>
    </source>
</evidence>
<dbReference type="PROSITE" id="PS00141">
    <property type="entry name" value="ASP_PROTEASE"/>
    <property type="match status" value="1"/>
</dbReference>
<evidence type="ECO:0000313" key="3">
    <source>
        <dbReference type="EMBL" id="OIQ75536.1"/>
    </source>
</evidence>
<dbReference type="GO" id="GO:0004190">
    <property type="term" value="F:aspartic-type endopeptidase activity"/>
    <property type="evidence" value="ECO:0007669"/>
    <property type="project" value="InterPro"/>
</dbReference>
<dbReference type="InterPro" id="IPR001995">
    <property type="entry name" value="Peptidase_A2_cat"/>
</dbReference>
<dbReference type="PROSITE" id="PS50175">
    <property type="entry name" value="ASP_PROT_RETROV"/>
    <property type="match status" value="1"/>
</dbReference>
<dbReference type="AlphaFoldDB" id="A0A1J5PXA7"/>
<dbReference type="Gene3D" id="2.40.70.10">
    <property type="entry name" value="Acid Proteases"/>
    <property type="match status" value="1"/>
</dbReference>
<dbReference type="CDD" id="cd05483">
    <property type="entry name" value="retropepsin_like_bacteria"/>
    <property type="match status" value="1"/>
</dbReference>
<dbReference type="InterPro" id="IPR021109">
    <property type="entry name" value="Peptidase_aspartic_dom_sf"/>
</dbReference>
<organism evidence="3">
    <name type="scientific">mine drainage metagenome</name>
    <dbReference type="NCBI Taxonomy" id="410659"/>
    <lineage>
        <taxon>unclassified sequences</taxon>
        <taxon>metagenomes</taxon>
        <taxon>ecological metagenomes</taxon>
    </lineage>
</organism>
<dbReference type="InterPro" id="IPR001969">
    <property type="entry name" value="Aspartic_peptidase_AS"/>
</dbReference>
<dbReference type="InterPro" id="IPR034122">
    <property type="entry name" value="Retropepsin-like_bacterial"/>
</dbReference>
<dbReference type="SUPFAM" id="SSF50630">
    <property type="entry name" value="Acid proteases"/>
    <property type="match status" value="1"/>
</dbReference>
<protein>
    <submittedName>
        <fullName evidence="3">Retroviral aspartyl protease</fullName>
    </submittedName>
</protein>